<keyword evidence="5" id="KW-0547">Nucleotide-binding</keyword>
<dbReference type="RefSeq" id="WP_247341427.1">
    <property type="nucleotide sequence ID" value="NZ_CP095550.1"/>
</dbReference>
<keyword evidence="11" id="KW-1185">Reference proteome</keyword>
<dbReference type="PRINTS" id="PR00344">
    <property type="entry name" value="BCTRLSENSOR"/>
</dbReference>
<keyword evidence="3" id="KW-0597">Phosphoprotein</keyword>
<evidence type="ECO:0000256" key="6">
    <source>
        <dbReference type="ARBA" id="ARBA00022777"/>
    </source>
</evidence>
<dbReference type="PROSITE" id="PS50109">
    <property type="entry name" value="HIS_KIN"/>
    <property type="match status" value="1"/>
</dbReference>
<evidence type="ECO:0000256" key="2">
    <source>
        <dbReference type="ARBA" id="ARBA00012438"/>
    </source>
</evidence>
<dbReference type="EC" id="2.7.13.3" evidence="2"/>
<organism evidence="10 11">
    <name type="scientific">Metabacillus endolithicus</name>
    <dbReference type="NCBI Taxonomy" id="1535204"/>
    <lineage>
        <taxon>Bacteria</taxon>
        <taxon>Bacillati</taxon>
        <taxon>Bacillota</taxon>
        <taxon>Bacilli</taxon>
        <taxon>Bacillales</taxon>
        <taxon>Bacillaceae</taxon>
        <taxon>Metabacillus</taxon>
    </lineage>
</organism>
<keyword evidence="8" id="KW-0902">Two-component regulatory system</keyword>
<comment type="catalytic activity">
    <reaction evidence="1">
        <text>ATP + protein L-histidine = ADP + protein N-phospho-L-histidine.</text>
        <dbReference type="EC" id="2.7.13.3"/>
    </reaction>
</comment>
<dbReference type="GO" id="GO:0004673">
    <property type="term" value="F:protein histidine kinase activity"/>
    <property type="evidence" value="ECO:0007669"/>
    <property type="project" value="UniProtKB-EC"/>
</dbReference>
<keyword evidence="7" id="KW-0067">ATP-binding</keyword>
<dbReference type="PANTHER" id="PTHR43547">
    <property type="entry name" value="TWO-COMPONENT HISTIDINE KINASE"/>
    <property type="match status" value="1"/>
</dbReference>
<evidence type="ECO:0000313" key="11">
    <source>
        <dbReference type="Proteomes" id="UP001597318"/>
    </source>
</evidence>
<evidence type="ECO:0000256" key="5">
    <source>
        <dbReference type="ARBA" id="ARBA00022741"/>
    </source>
</evidence>
<gene>
    <name evidence="10" type="ORF">ACFSKK_04960</name>
</gene>
<keyword evidence="6 10" id="KW-0418">Kinase</keyword>
<name>A0ABW5BSJ9_9BACI</name>
<protein>
    <recommendedName>
        <fullName evidence="2">histidine kinase</fullName>
        <ecNumber evidence="2">2.7.13.3</ecNumber>
    </recommendedName>
</protein>
<evidence type="ECO:0000256" key="8">
    <source>
        <dbReference type="ARBA" id="ARBA00023012"/>
    </source>
</evidence>
<dbReference type="InterPro" id="IPR005467">
    <property type="entry name" value="His_kinase_dom"/>
</dbReference>
<dbReference type="Pfam" id="PF02518">
    <property type="entry name" value="HATPase_c"/>
    <property type="match status" value="1"/>
</dbReference>
<dbReference type="InterPro" id="IPR003594">
    <property type="entry name" value="HATPase_dom"/>
</dbReference>
<dbReference type="Gene3D" id="3.30.565.10">
    <property type="entry name" value="Histidine kinase-like ATPase, C-terminal domain"/>
    <property type="match status" value="1"/>
</dbReference>
<evidence type="ECO:0000256" key="4">
    <source>
        <dbReference type="ARBA" id="ARBA00022679"/>
    </source>
</evidence>
<dbReference type="PANTHER" id="PTHR43547:SF3">
    <property type="entry name" value="SENSOR PROTEIN CITS"/>
    <property type="match status" value="1"/>
</dbReference>
<comment type="caution">
    <text evidence="10">The sequence shown here is derived from an EMBL/GenBank/DDBJ whole genome shotgun (WGS) entry which is preliminary data.</text>
</comment>
<evidence type="ECO:0000256" key="7">
    <source>
        <dbReference type="ARBA" id="ARBA00022840"/>
    </source>
</evidence>
<evidence type="ECO:0000259" key="9">
    <source>
        <dbReference type="PROSITE" id="PS50109"/>
    </source>
</evidence>
<dbReference type="SUPFAM" id="SSF55874">
    <property type="entry name" value="ATPase domain of HSP90 chaperone/DNA topoisomerase II/histidine kinase"/>
    <property type="match status" value="1"/>
</dbReference>
<dbReference type="Proteomes" id="UP001597318">
    <property type="component" value="Unassembled WGS sequence"/>
</dbReference>
<dbReference type="InterPro" id="IPR004358">
    <property type="entry name" value="Sig_transdc_His_kin-like_C"/>
</dbReference>
<reference evidence="11" key="1">
    <citation type="journal article" date="2019" name="Int. J. Syst. Evol. Microbiol.">
        <title>The Global Catalogue of Microorganisms (GCM) 10K type strain sequencing project: providing services to taxonomists for standard genome sequencing and annotation.</title>
        <authorList>
            <consortium name="The Broad Institute Genomics Platform"/>
            <consortium name="The Broad Institute Genome Sequencing Center for Infectious Disease"/>
            <person name="Wu L."/>
            <person name="Ma J."/>
        </authorList>
    </citation>
    <scope>NUCLEOTIDE SEQUENCE [LARGE SCALE GENOMIC DNA]</scope>
    <source>
        <strain evidence="11">CGMCC 1.15474</strain>
    </source>
</reference>
<accession>A0ABW5BSJ9</accession>
<dbReference type="InterPro" id="IPR036890">
    <property type="entry name" value="HATPase_C_sf"/>
</dbReference>
<proteinExistence type="predicted"/>
<evidence type="ECO:0000313" key="10">
    <source>
        <dbReference type="EMBL" id="MFD2213062.1"/>
    </source>
</evidence>
<evidence type="ECO:0000256" key="1">
    <source>
        <dbReference type="ARBA" id="ARBA00000085"/>
    </source>
</evidence>
<keyword evidence="4 10" id="KW-0808">Transferase</keyword>
<dbReference type="SMART" id="SM00387">
    <property type="entry name" value="HATPase_c"/>
    <property type="match status" value="1"/>
</dbReference>
<feature type="domain" description="Histidine kinase" evidence="9">
    <location>
        <begin position="1"/>
        <end position="128"/>
    </location>
</feature>
<dbReference type="EMBL" id="JBHUIK010000001">
    <property type="protein sequence ID" value="MFD2213062.1"/>
    <property type="molecule type" value="Genomic_DNA"/>
</dbReference>
<sequence>MKIHFEIDPESYVDPLPKHIGVTEIITIIGNLIDNAFESVIFQDKRNVSFSITNLGNEIIIEVTDSGNGLSKEQFDTLFAVGFSSKGENRGYGLYNVKRIVDALNGNIDVINGKEGGAIFTVFLPKGVK</sequence>
<evidence type="ECO:0000256" key="3">
    <source>
        <dbReference type="ARBA" id="ARBA00022553"/>
    </source>
</evidence>